<protein>
    <submittedName>
        <fullName evidence="1">Alkanal monooxygenase alpha chain domain protein</fullName>
    </submittedName>
</protein>
<keyword evidence="1" id="KW-0503">Monooxygenase</keyword>
<evidence type="ECO:0000313" key="1">
    <source>
        <dbReference type="EMBL" id="EUA86081.1"/>
    </source>
</evidence>
<evidence type="ECO:0000313" key="2">
    <source>
        <dbReference type="Proteomes" id="UP000020681"/>
    </source>
</evidence>
<gene>
    <name evidence="1" type="ORF">I551_7484</name>
</gene>
<accession>A0ABP3A936</accession>
<reference evidence="1 2" key="1">
    <citation type="submission" date="2014-01" db="EMBL/GenBank/DDBJ databases">
        <authorList>
            <person name="Dobos K."/>
            <person name="Lenaerts A."/>
            <person name="Ordway D."/>
            <person name="DeGroote M.A."/>
            <person name="Parker T."/>
            <person name="Sizemore C."/>
            <person name="Tallon L.J."/>
            <person name="Sadzewicz L.K."/>
            <person name="Sengamalay N."/>
            <person name="Fraser C.M."/>
            <person name="Hine E."/>
            <person name="Shefchek K.A."/>
            <person name="Das S.P."/>
            <person name="Tettelin H."/>
        </authorList>
    </citation>
    <scope>NUCLEOTIDE SEQUENCE [LARGE SCALE GENOMIC DNA]</scope>
    <source>
        <strain evidence="1 2">Harvey</strain>
    </source>
</reference>
<keyword evidence="2" id="KW-1185">Reference proteome</keyword>
<dbReference type="GO" id="GO:0004497">
    <property type="term" value="F:monooxygenase activity"/>
    <property type="evidence" value="ECO:0007669"/>
    <property type="project" value="UniProtKB-KW"/>
</dbReference>
<sequence length="37" mass="3843">MPCRAGAAMRGGNGVDHDLINTEPLTQSAHLLGGLLR</sequence>
<dbReference type="Proteomes" id="UP000020681">
    <property type="component" value="Unassembled WGS sequence"/>
</dbReference>
<dbReference type="EMBL" id="JAOL01000183">
    <property type="protein sequence ID" value="EUA86081.1"/>
    <property type="molecule type" value="Genomic_DNA"/>
</dbReference>
<name>A0ABP3A936_MYCUL</name>
<organism evidence="1 2">
    <name type="scientific">Mycobacterium ulcerans str. Harvey</name>
    <dbReference type="NCBI Taxonomy" id="1299332"/>
    <lineage>
        <taxon>Bacteria</taxon>
        <taxon>Bacillati</taxon>
        <taxon>Actinomycetota</taxon>
        <taxon>Actinomycetes</taxon>
        <taxon>Mycobacteriales</taxon>
        <taxon>Mycobacteriaceae</taxon>
        <taxon>Mycobacterium</taxon>
        <taxon>Mycobacterium ulcerans group</taxon>
    </lineage>
</organism>
<comment type="caution">
    <text evidence="1">The sequence shown here is derived from an EMBL/GenBank/DDBJ whole genome shotgun (WGS) entry which is preliminary data.</text>
</comment>
<proteinExistence type="predicted"/>
<keyword evidence="1" id="KW-0560">Oxidoreductase</keyword>